<protein>
    <submittedName>
        <fullName evidence="1">Uncharacterized protein</fullName>
    </submittedName>
</protein>
<proteinExistence type="predicted"/>
<sequence length="89" mass="10205">MTGTQQLRQKSSAWFLVMNRLPKKFDSFSLPAFLERPNMTRAFELGAHILCKAHRVGGRYSVSSWNIFRRLSGKAARHLQIASTSQLMH</sequence>
<gene>
    <name evidence="1" type="ORF">EVAR_26998_1</name>
</gene>
<accession>A0A4C1VLC5</accession>
<dbReference type="Proteomes" id="UP000299102">
    <property type="component" value="Unassembled WGS sequence"/>
</dbReference>
<dbReference type="AlphaFoldDB" id="A0A4C1VLC5"/>
<keyword evidence="2" id="KW-1185">Reference proteome</keyword>
<reference evidence="1 2" key="1">
    <citation type="journal article" date="2019" name="Commun. Biol.">
        <title>The bagworm genome reveals a unique fibroin gene that provides high tensile strength.</title>
        <authorList>
            <person name="Kono N."/>
            <person name="Nakamura H."/>
            <person name="Ohtoshi R."/>
            <person name="Tomita M."/>
            <person name="Numata K."/>
            <person name="Arakawa K."/>
        </authorList>
    </citation>
    <scope>NUCLEOTIDE SEQUENCE [LARGE SCALE GENOMIC DNA]</scope>
</reference>
<comment type="caution">
    <text evidence="1">The sequence shown here is derived from an EMBL/GenBank/DDBJ whole genome shotgun (WGS) entry which is preliminary data.</text>
</comment>
<evidence type="ECO:0000313" key="1">
    <source>
        <dbReference type="EMBL" id="GBP39212.1"/>
    </source>
</evidence>
<evidence type="ECO:0000313" key="2">
    <source>
        <dbReference type="Proteomes" id="UP000299102"/>
    </source>
</evidence>
<name>A0A4C1VLC5_EUMVA</name>
<dbReference type="EMBL" id="BGZK01000361">
    <property type="protein sequence ID" value="GBP39212.1"/>
    <property type="molecule type" value="Genomic_DNA"/>
</dbReference>
<organism evidence="1 2">
    <name type="scientific">Eumeta variegata</name>
    <name type="common">Bagworm moth</name>
    <name type="synonym">Eumeta japonica</name>
    <dbReference type="NCBI Taxonomy" id="151549"/>
    <lineage>
        <taxon>Eukaryota</taxon>
        <taxon>Metazoa</taxon>
        <taxon>Ecdysozoa</taxon>
        <taxon>Arthropoda</taxon>
        <taxon>Hexapoda</taxon>
        <taxon>Insecta</taxon>
        <taxon>Pterygota</taxon>
        <taxon>Neoptera</taxon>
        <taxon>Endopterygota</taxon>
        <taxon>Lepidoptera</taxon>
        <taxon>Glossata</taxon>
        <taxon>Ditrysia</taxon>
        <taxon>Tineoidea</taxon>
        <taxon>Psychidae</taxon>
        <taxon>Oiketicinae</taxon>
        <taxon>Eumeta</taxon>
    </lineage>
</organism>